<dbReference type="Proteomes" id="UP001337305">
    <property type="component" value="Unassembled WGS sequence"/>
</dbReference>
<sequence length="53" mass="5903">MTYSNNENSKPTIKNRINVSSLKSGVMAMKKAISPKPIKRSMGLTNAFVFNEK</sequence>
<comment type="caution">
    <text evidence="1">The sequence shown here is derived from an EMBL/GenBank/DDBJ whole genome shotgun (WGS) entry which is preliminary data.</text>
</comment>
<keyword evidence="2" id="KW-1185">Reference proteome</keyword>
<name>A0ABU7XMH9_9FLAO</name>
<evidence type="ECO:0000313" key="2">
    <source>
        <dbReference type="Proteomes" id="UP001337305"/>
    </source>
</evidence>
<evidence type="ECO:0000313" key="1">
    <source>
        <dbReference type="EMBL" id="MEF3831729.1"/>
    </source>
</evidence>
<dbReference type="RefSeq" id="WP_303308733.1">
    <property type="nucleotide sequence ID" value="NZ_JAODOP010000001.1"/>
</dbReference>
<protein>
    <submittedName>
        <fullName evidence="1">Uncharacterized protein</fullName>
    </submittedName>
</protein>
<reference evidence="1 2" key="1">
    <citation type="submission" date="2022-09" db="EMBL/GenBank/DDBJ databases">
        <title>Genome sequencing of Flavivirga sp. MEBiC05379.</title>
        <authorList>
            <person name="Oh H.-M."/>
            <person name="Kwon K.K."/>
            <person name="Park M.J."/>
            <person name="Yang S.-H."/>
        </authorList>
    </citation>
    <scope>NUCLEOTIDE SEQUENCE [LARGE SCALE GENOMIC DNA]</scope>
    <source>
        <strain evidence="1 2">MEBiC05379</strain>
    </source>
</reference>
<organism evidence="1 2">
    <name type="scientific">Flavivirga spongiicola</name>
    <dbReference type="NCBI Taxonomy" id="421621"/>
    <lineage>
        <taxon>Bacteria</taxon>
        <taxon>Pseudomonadati</taxon>
        <taxon>Bacteroidota</taxon>
        <taxon>Flavobacteriia</taxon>
        <taxon>Flavobacteriales</taxon>
        <taxon>Flavobacteriaceae</taxon>
        <taxon>Flavivirga</taxon>
    </lineage>
</organism>
<proteinExistence type="predicted"/>
<gene>
    <name evidence="1" type="ORF">N1F79_01180</name>
</gene>
<accession>A0ABU7XMH9</accession>
<dbReference type="EMBL" id="JAODOP010000001">
    <property type="protein sequence ID" value="MEF3831729.1"/>
    <property type="molecule type" value="Genomic_DNA"/>
</dbReference>